<proteinExistence type="predicted"/>
<protein>
    <submittedName>
        <fullName evidence="2">Uncharacterized protein</fullName>
    </submittedName>
</protein>
<evidence type="ECO:0000313" key="2">
    <source>
        <dbReference type="EMBL" id="GGD81820.1"/>
    </source>
</evidence>
<reference evidence="2" key="1">
    <citation type="journal article" date="2014" name="Int. J. Syst. Evol. Microbiol.">
        <title>Complete genome sequence of Corynebacterium casei LMG S-19264T (=DSM 44701T), isolated from a smear-ripened cheese.</title>
        <authorList>
            <consortium name="US DOE Joint Genome Institute (JGI-PGF)"/>
            <person name="Walter F."/>
            <person name="Albersmeier A."/>
            <person name="Kalinowski J."/>
            <person name="Ruckert C."/>
        </authorList>
    </citation>
    <scope>NUCLEOTIDE SEQUENCE</scope>
    <source>
        <strain evidence="2">CGMCC 1.15360</strain>
    </source>
</reference>
<comment type="caution">
    <text evidence="2">The sequence shown here is derived from an EMBL/GenBank/DDBJ whole genome shotgun (WGS) entry which is preliminary data.</text>
</comment>
<gene>
    <name evidence="2" type="ORF">GCM10010990_34690</name>
</gene>
<accession>A0A916Z937</accession>
<feature type="region of interest" description="Disordered" evidence="1">
    <location>
        <begin position="1"/>
        <end position="29"/>
    </location>
</feature>
<name>A0A916Z937_9SPHN</name>
<dbReference type="AlphaFoldDB" id="A0A916Z937"/>
<evidence type="ECO:0000313" key="3">
    <source>
        <dbReference type="Proteomes" id="UP000612349"/>
    </source>
</evidence>
<dbReference type="Proteomes" id="UP000612349">
    <property type="component" value="Unassembled WGS sequence"/>
</dbReference>
<keyword evidence="3" id="KW-1185">Reference proteome</keyword>
<reference evidence="2" key="2">
    <citation type="submission" date="2020-09" db="EMBL/GenBank/DDBJ databases">
        <authorList>
            <person name="Sun Q."/>
            <person name="Zhou Y."/>
        </authorList>
    </citation>
    <scope>NUCLEOTIDE SEQUENCE</scope>
    <source>
        <strain evidence="2">CGMCC 1.15360</strain>
    </source>
</reference>
<sequence>MPRRKRPLTPDDAPEGRCALPSHRPSSARFAPPARRAFFCLPILRRQDADPKGKEPVIPTDNFAHDNVRNPVIENGIDAGAAKTKADDLNAEFNGPAASRYYIVTAENYLAAEQLMRSCSGGSDSIIAWVNPNKALQQRGVEVIYR</sequence>
<organism evidence="2 3">
    <name type="scientific">Croceicoccus mobilis</name>
    <dbReference type="NCBI Taxonomy" id="1703339"/>
    <lineage>
        <taxon>Bacteria</taxon>
        <taxon>Pseudomonadati</taxon>
        <taxon>Pseudomonadota</taxon>
        <taxon>Alphaproteobacteria</taxon>
        <taxon>Sphingomonadales</taxon>
        <taxon>Erythrobacteraceae</taxon>
        <taxon>Croceicoccus</taxon>
    </lineage>
</organism>
<dbReference type="EMBL" id="BMIP01000011">
    <property type="protein sequence ID" value="GGD81820.1"/>
    <property type="molecule type" value="Genomic_DNA"/>
</dbReference>
<evidence type="ECO:0000256" key="1">
    <source>
        <dbReference type="SAM" id="MobiDB-lite"/>
    </source>
</evidence>